<reference evidence="1" key="1">
    <citation type="submission" date="2022-01" db="EMBL/GenBank/DDBJ databases">
        <authorList>
            <person name="King R."/>
        </authorList>
    </citation>
    <scope>NUCLEOTIDE SEQUENCE</scope>
</reference>
<dbReference type="AlphaFoldDB" id="A0A9P0HII7"/>
<evidence type="ECO:0000313" key="1">
    <source>
        <dbReference type="EMBL" id="CAH1402362.1"/>
    </source>
</evidence>
<accession>A0A9P0HII7</accession>
<proteinExistence type="predicted"/>
<keyword evidence="2" id="KW-1185">Reference proteome</keyword>
<evidence type="ECO:0000313" key="2">
    <source>
        <dbReference type="Proteomes" id="UP001152798"/>
    </source>
</evidence>
<dbReference type="EMBL" id="OV725081">
    <property type="protein sequence ID" value="CAH1402362.1"/>
    <property type="molecule type" value="Genomic_DNA"/>
</dbReference>
<sequence length="76" mass="8032">MPSLRPALLKAGCMTVLDGALAPNATLATTRSASAEIRNELSPGSNRPSLSSLTYLALASPMHHPLQPQHTICIIR</sequence>
<protein>
    <submittedName>
        <fullName evidence="1">Uncharacterized protein</fullName>
    </submittedName>
</protein>
<organism evidence="1 2">
    <name type="scientific">Nezara viridula</name>
    <name type="common">Southern green stink bug</name>
    <name type="synonym">Cimex viridulus</name>
    <dbReference type="NCBI Taxonomy" id="85310"/>
    <lineage>
        <taxon>Eukaryota</taxon>
        <taxon>Metazoa</taxon>
        <taxon>Ecdysozoa</taxon>
        <taxon>Arthropoda</taxon>
        <taxon>Hexapoda</taxon>
        <taxon>Insecta</taxon>
        <taxon>Pterygota</taxon>
        <taxon>Neoptera</taxon>
        <taxon>Paraneoptera</taxon>
        <taxon>Hemiptera</taxon>
        <taxon>Heteroptera</taxon>
        <taxon>Panheteroptera</taxon>
        <taxon>Pentatomomorpha</taxon>
        <taxon>Pentatomoidea</taxon>
        <taxon>Pentatomidae</taxon>
        <taxon>Pentatominae</taxon>
        <taxon>Nezara</taxon>
    </lineage>
</organism>
<gene>
    <name evidence="1" type="ORF">NEZAVI_LOCUS11194</name>
</gene>
<name>A0A9P0HII7_NEZVI</name>
<dbReference type="Proteomes" id="UP001152798">
    <property type="component" value="Chromosome 5"/>
</dbReference>